<comment type="subcellular location">
    <subcellularLocation>
        <location evidence="1">Nucleus</location>
    </subcellularLocation>
</comment>
<dbReference type="GO" id="GO:0003677">
    <property type="term" value="F:DNA binding"/>
    <property type="evidence" value="ECO:0007669"/>
    <property type="project" value="InterPro"/>
</dbReference>
<proteinExistence type="predicted"/>
<dbReference type="Pfam" id="PF10545">
    <property type="entry name" value="MADF_DNA_bdg"/>
    <property type="match status" value="1"/>
</dbReference>
<keyword evidence="1" id="KW-0539">Nucleus</keyword>
<reference evidence="4" key="1">
    <citation type="submission" date="2022-03" db="EMBL/GenBank/DDBJ databases">
        <authorList>
            <person name="Tunstrom K."/>
        </authorList>
    </citation>
    <scope>NUCLEOTIDE SEQUENCE</scope>
</reference>
<evidence type="ECO:0000259" key="3">
    <source>
        <dbReference type="PROSITE" id="PS51031"/>
    </source>
</evidence>
<keyword evidence="5" id="KW-1185">Reference proteome</keyword>
<dbReference type="GO" id="GO:0005634">
    <property type="term" value="C:nucleus"/>
    <property type="evidence" value="ECO:0007669"/>
    <property type="project" value="UniProtKB-SubCell"/>
</dbReference>
<dbReference type="EMBL" id="CAKOGL010000012">
    <property type="protein sequence ID" value="CAH2093267.1"/>
    <property type="molecule type" value="Genomic_DNA"/>
</dbReference>
<dbReference type="Pfam" id="PF02944">
    <property type="entry name" value="BESS"/>
    <property type="match status" value="1"/>
</dbReference>
<evidence type="ECO:0000256" key="1">
    <source>
        <dbReference type="PROSITE-ProRule" id="PRU00371"/>
    </source>
</evidence>
<dbReference type="PANTHER" id="PTHR12243">
    <property type="entry name" value="MADF DOMAIN TRANSCRIPTION FACTOR"/>
    <property type="match status" value="1"/>
</dbReference>
<protein>
    <recommendedName>
        <fullName evidence="3">BESS domain-containing protein</fullName>
    </recommendedName>
</protein>
<organism evidence="4 5">
    <name type="scientific">Euphydryas editha</name>
    <name type="common">Edith's checkerspot</name>
    <dbReference type="NCBI Taxonomy" id="104508"/>
    <lineage>
        <taxon>Eukaryota</taxon>
        <taxon>Metazoa</taxon>
        <taxon>Ecdysozoa</taxon>
        <taxon>Arthropoda</taxon>
        <taxon>Hexapoda</taxon>
        <taxon>Insecta</taxon>
        <taxon>Pterygota</taxon>
        <taxon>Neoptera</taxon>
        <taxon>Endopterygota</taxon>
        <taxon>Lepidoptera</taxon>
        <taxon>Glossata</taxon>
        <taxon>Ditrysia</taxon>
        <taxon>Papilionoidea</taxon>
        <taxon>Nymphalidae</taxon>
        <taxon>Nymphalinae</taxon>
        <taxon>Euphydryas</taxon>
    </lineage>
</organism>
<comment type="caution">
    <text evidence="4">The sequence shown here is derived from an EMBL/GenBank/DDBJ whole genome shotgun (WGS) entry which is preliminary data.</text>
</comment>
<gene>
    <name evidence="4" type="ORF">EEDITHA_LOCUS8948</name>
</gene>
<dbReference type="PANTHER" id="PTHR12243:SF67">
    <property type="entry name" value="COREPRESSOR OF PANGOLIN, ISOFORM A-RELATED"/>
    <property type="match status" value="1"/>
</dbReference>
<dbReference type="AlphaFoldDB" id="A0AAU9U3C6"/>
<evidence type="ECO:0000313" key="4">
    <source>
        <dbReference type="EMBL" id="CAH2093267.1"/>
    </source>
</evidence>
<dbReference type="InterPro" id="IPR039353">
    <property type="entry name" value="TF_Adf1"/>
</dbReference>
<accession>A0AAU9U3C6</accession>
<feature type="region of interest" description="Disordered" evidence="2">
    <location>
        <begin position="67"/>
        <end position="102"/>
    </location>
</feature>
<dbReference type="Proteomes" id="UP001153954">
    <property type="component" value="Unassembled WGS sequence"/>
</dbReference>
<dbReference type="PROSITE" id="PS51031">
    <property type="entry name" value="BESS"/>
    <property type="match status" value="1"/>
</dbReference>
<evidence type="ECO:0000313" key="5">
    <source>
        <dbReference type="Proteomes" id="UP001153954"/>
    </source>
</evidence>
<sequence length="168" mass="19777">MIKEATISAQRVVKKIKNRWCNLRGSFMKELRKQKKDNMKREAGHLVKRRKRYEYFDNMLFLKDTINGGDETRDSDDSADPYDSSYQPEAISDYGESSSDVKNVHTRNNTLEEKVLDMLKVIKEDEDDEDRQFILSLVPTLRNLNEKQKLTARIEILEVLQNISFEQN</sequence>
<evidence type="ECO:0000256" key="2">
    <source>
        <dbReference type="SAM" id="MobiDB-lite"/>
    </source>
</evidence>
<dbReference type="InterPro" id="IPR004210">
    <property type="entry name" value="BESS_motif"/>
</dbReference>
<name>A0AAU9U3C6_EUPED</name>
<dbReference type="InterPro" id="IPR006578">
    <property type="entry name" value="MADF-dom"/>
</dbReference>
<feature type="domain" description="BESS" evidence="3">
    <location>
        <begin position="127"/>
        <end position="166"/>
    </location>
</feature>